<sequence>MSKWDEHDLLPKVTAALRQDGRPYMTAYQLAIKLERAHPGLAENLGMPLGGAGIGSRNSLAQYLGSELARRSKRLGESFPVEHAYFSRYELREISFGTGVVSSVTDSGYDHSIFRWRGPVSDS</sequence>
<dbReference type="Proteomes" id="UP001285352">
    <property type="component" value="Unassembled WGS sequence"/>
</dbReference>
<evidence type="ECO:0000313" key="1">
    <source>
        <dbReference type="EMBL" id="MDX8145956.1"/>
    </source>
</evidence>
<accession>A0ABU4V2E1</accession>
<reference evidence="1 2" key="1">
    <citation type="submission" date="2023-11" db="EMBL/GenBank/DDBJ databases">
        <title>Lentzea sokolovensis, sp. nov., Lentzea kristufkii, sp. nov., and Lentzea miocenensis, sp. nov., rare actinobacteria from Sokolov Coal Basin, Miocene lacustrine sediment, Czech Republic.</title>
        <authorList>
            <person name="Lara A."/>
            <person name="Kotroba L."/>
            <person name="Nouioui I."/>
            <person name="Neumann-Schaal M."/>
            <person name="Mast Y."/>
            <person name="Chronakova A."/>
        </authorList>
    </citation>
    <scope>NUCLEOTIDE SEQUENCE [LARGE SCALE GENOMIC DNA]</scope>
    <source>
        <strain evidence="1 2">BCCO 10_0061</strain>
    </source>
</reference>
<organism evidence="1 2">
    <name type="scientific">Lentzea sokolovensis</name>
    <dbReference type="NCBI Taxonomy" id="3095429"/>
    <lineage>
        <taxon>Bacteria</taxon>
        <taxon>Bacillati</taxon>
        <taxon>Actinomycetota</taxon>
        <taxon>Actinomycetes</taxon>
        <taxon>Pseudonocardiales</taxon>
        <taxon>Pseudonocardiaceae</taxon>
        <taxon>Lentzea</taxon>
    </lineage>
</organism>
<gene>
    <name evidence="1" type="ORF">SK854_27865</name>
</gene>
<evidence type="ECO:0000313" key="2">
    <source>
        <dbReference type="Proteomes" id="UP001285352"/>
    </source>
</evidence>
<comment type="caution">
    <text evidence="1">The sequence shown here is derived from an EMBL/GenBank/DDBJ whole genome shotgun (WGS) entry which is preliminary data.</text>
</comment>
<name>A0ABU4V2E1_9PSEU</name>
<protein>
    <submittedName>
        <fullName evidence="1">Uncharacterized protein</fullName>
    </submittedName>
</protein>
<dbReference type="EMBL" id="JAXAVU010000011">
    <property type="protein sequence ID" value="MDX8145956.1"/>
    <property type="molecule type" value="Genomic_DNA"/>
</dbReference>
<proteinExistence type="predicted"/>
<dbReference type="RefSeq" id="WP_319978073.1">
    <property type="nucleotide sequence ID" value="NZ_JAXAVU010000011.1"/>
</dbReference>
<keyword evidence="2" id="KW-1185">Reference proteome</keyword>